<gene>
    <name evidence="2" type="ORF">AVEN_164665_1</name>
</gene>
<dbReference type="EMBL" id="BGPR01043243">
    <property type="protein sequence ID" value="GBO19819.1"/>
    <property type="molecule type" value="Genomic_DNA"/>
</dbReference>
<comment type="caution">
    <text evidence="2">The sequence shown here is derived from an EMBL/GenBank/DDBJ whole genome shotgun (WGS) entry which is preliminary data.</text>
</comment>
<proteinExistence type="predicted"/>
<evidence type="ECO:0000313" key="2">
    <source>
        <dbReference type="EMBL" id="GBO19819.1"/>
    </source>
</evidence>
<feature type="compositionally biased region" description="Polar residues" evidence="1">
    <location>
        <begin position="23"/>
        <end position="37"/>
    </location>
</feature>
<evidence type="ECO:0000256" key="1">
    <source>
        <dbReference type="SAM" id="MobiDB-lite"/>
    </source>
</evidence>
<feature type="non-terminal residue" evidence="2">
    <location>
        <position position="1"/>
    </location>
</feature>
<dbReference type="Proteomes" id="UP000499080">
    <property type="component" value="Unassembled WGS sequence"/>
</dbReference>
<protein>
    <submittedName>
        <fullName evidence="2">Uncharacterized protein</fullName>
    </submittedName>
</protein>
<reference evidence="2 3" key="1">
    <citation type="journal article" date="2019" name="Sci. Rep.">
        <title>Orb-weaving spider Araneus ventricosus genome elucidates the spidroin gene catalogue.</title>
        <authorList>
            <person name="Kono N."/>
            <person name="Nakamura H."/>
            <person name="Ohtoshi R."/>
            <person name="Moran D.A.P."/>
            <person name="Shinohara A."/>
            <person name="Yoshida Y."/>
            <person name="Fujiwara M."/>
            <person name="Mori M."/>
            <person name="Tomita M."/>
            <person name="Arakawa K."/>
        </authorList>
    </citation>
    <scope>NUCLEOTIDE SEQUENCE [LARGE SCALE GENOMIC DNA]</scope>
</reference>
<evidence type="ECO:0000313" key="3">
    <source>
        <dbReference type="Proteomes" id="UP000499080"/>
    </source>
</evidence>
<dbReference type="AlphaFoldDB" id="A0A4Y2V3J5"/>
<keyword evidence="3" id="KW-1185">Reference proteome</keyword>
<accession>A0A4Y2V3J5</accession>
<sequence>KYEATILDFRPSLLEPRSDDETTTSGHPFQTSTNNGGTCTDCMTHPDLAIYGGLLVESCFKPETLQLREVVETYYQVLRPSSRERRSQSV</sequence>
<organism evidence="2 3">
    <name type="scientific">Araneus ventricosus</name>
    <name type="common">Orbweaver spider</name>
    <name type="synonym">Epeira ventricosa</name>
    <dbReference type="NCBI Taxonomy" id="182803"/>
    <lineage>
        <taxon>Eukaryota</taxon>
        <taxon>Metazoa</taxon>
        <taxon>Ecdysozoa</taxon>
        <taxon>Arthropoda</taxon>
        <taxon>Chelicerata</taxon>
        <taxon>Arachnida</taxon>
        <taxon>Araneae</taxon>
        <taxon>Araneomorphae</taxon>
        <taxon>Entelegynae</taxon>
        <taxon>Araneoidea</taxon>
        <taxon>Araneidae</taxon>
        <taxon>Araneus</taxon>
    </lineage>
</organism>
<feature type="region of interest" description="Disordered" evidence="1">
    <location>
        <begin position="12"/>
        <end position="37"/>
    </location>
</feature>
<name>A0A4Y2V3J5_ARAVE</name>